<feature type="domain" description="Glycoside hydrolase family 29 N-terminal" evidence="7">
    <location>
        <begin position="101"/>
        <end position="246"/>
    </location>
</feature>
<dbReference type="SUPFAM" id="SSF51445">
    <property type="entry name" value="(Trans)glycosidases"/>
    <property type="match status" value="1"/>
</dbReference>
<keyword evidence="5" id="KW-0326">Glycosidase</keyword>
<dbReference type="PANTHER" id="PTHR10030:SF37">
    <property type="entry name" value="ALPHA-L-FUCOSIDASE-RELATED"/>
    <property type="match status" value="1"/>
</dbReference>
<organism evidence="8 9">
    <name type="scientific">Brachyspira pilosicoli</name>
    <name type="common">Serpulina pilosicoli</name>
    <dbReference type="NCBI Taxonomy" id="52584"/>
    <lineage>
        <taxon>Bacteria</taxon>
        <taxon>Pseudomonadati</taxon>
        <taxon>Spirochaetota</taxon>
        <taxon>Spirochaetia</taxon>
        <taxon>Brachyspirales</taxon>
        <taxon>Brachyspiraceae</taxon>
        <taxon>Brachyspira</taxon>
    </lineage>
</organism>
<reference evidence="8 9" key="1">
    <citation type="journal article" date="1992" name="Lakartidningen">
        <title>[Penicillin V and not amoxicillin is the first choice preparation in acute otitis].</title>
        <authorList>
            <person name="Kamme C."/>
            <person name="Lundgren K."/>
            <person name="Prellner K."/>
        </authorList>
    </citation>
    <scope>NUCLEOTIDE SEQUENCE [LARGE SCALE GENOMIC DNA]</scope>
    <source>
        <strain evidence="8 9">PC5538III-hc</strain>
    </source>
</reference>
<dbReference type="Proteomes" id="UP000323176">
    <property type="component" value="Unassembled WGS sequence"/>
</dbReference>
<dbReference type="Gene3D" id="3.20.20.80">
    <property type="entry name" value="Glycosidases"/>
    <property type="match status" value="1"/>
</dbReference>
<comment type="similarity">
    <text evidence="1">Belongs to the glycosyl hydrolase 29 family.</text>
</comment>
<dbReference type="EC" id="3.2.1.51" evidence="2"/>
<dbReference type="Pfam" id="PF01120">
    <property type="entry name" value="Alpha_L_fucos"/>
    <property type="match status" value="2"/>
</dbReference>
<protein>
    <recommendedName>
        <fullName evidence="2">alpha-L-fucosidase</fullName>
        <ecNumber evidence="2">3.2.1.51</ecNumber>
    </recommendedName>
</protein>
<dbReference type="SMART" id="SM00812">
    <property type="entry name" value="Alpha_L_fucos"/>
    <property type="match status" value="1"/>
</dbReference>
<dbReference type="GO" id="GO:0006004">
    <property type="term" value="P:fucose metabolic process"/>
    <property type="evidence" value="ECO:0007669"/>
    <property type="project" value="TreeGrafter"/>
</dbReference>
<gene>
    <name evidence="8" type="ORF">EPJ72_07575</name>
</gene>
<name>A0A5C8ETC4_BRAPL</name>
<sequence length="502" mass="56999">MNFFKILWLILTLFSFSCTNPAKPGTNPAKPGGHDIDYGYPPPSVVFPTDASVEEKVKLAAKLSPSKKQLDWQKMELTAFIHYGMNTFTDRGWGSGTEKPSWFTPTKVDVNQWVTTLKNAGFKLIILTVKHHDGFCLWHTKTTKHSVEYSPYKNDIAKEFAEACRAQGMKVGFYLSPWDMNAESYGKGQAYNDFFCQQLTELLTKYGPVDEMWFDGAKGEGASQEYDFKRWMDLINELQPNCITANLGLDARWAGNEGGYARASEWSPVGFKPDAYGDKGYNERYGLTAEGKDLGSRDVLRKVPEVFWFPAEVDISIRNGGSKGDQWFWHADQTLKDMQTLMNIYYKSVGRNANLLLNFPVNKDGIIPTEDVARIKEFKQYLDKTFATGLLKDQDTSWIGADNGQSKEYELQTSNSPFNILVIQEDISKGQRVEKFTIQYFSANTWKDVTLDSISEETGTIGYKRIIKFNKITDASKIKITINQTRLPANIANINIYHSDTY</sequence>
<dbReference type="InterPro" id="IPR017853">
    <property type="entry name" value="GH"/>
</dbReference>
<comment type="caution">
    <text evidence="8">The sequence shown here is derived from an EMBL/GenBank/DDBJ whole genome shotgun (WGS) entry which is preliminary data.</text>
</comment>
<evidence type="ECO:0000256" key="1">
    <source>
        <dbReference type="ARBA" id="ARBA00007951"/>
    </source>
</evidence>
<dbReference type="InterPro" id="IPR057739">
    <property type="entry name" value="Glyco_hydro_29_N"/>
</dbReference>
<dbReference type="Gene3D" id="2.60.120.260">
    <property type="entry name" value="Galactose-binding domain-like"/>
    <property type="match status" value="1"/>
</dbReference>
<dbReference type="PROSITE" id="PS51257">
    <property type="entry name" value="PROKAR_LIPOPROTEIN"/>
    <property type="match status" value="1"/>
</dbReference>
<dbReference type="GO" id="GO:0004560">
    <property type="term" value="F:alpha-L-fucosidase activity"/>
    <property type="evidence" value="ECO:0007669"/>
    <property type="project" value="InterPro"/>
</dbReference>
<dbReference type="PANTHER" id="PTHR10030">
    <property type="entry name" value="ALPHA-L-FUCOSIDASE"/>
    <property type="match status" value="1"/>
</dbReference>
<keyword evidence="4" id="KW-0378">Hydrolase</keyword>
<evidence type="ECO:0000313" key="8">
    <source>
        <dbReference type="EMBL" id="TXJ41046.1"/>
    </source>
</evidence>
<evidence type="ECO:0000256" key="2">
    <source>
        <dbReference type="ARBA" id="ARBA00012662"/>
    </source>
</evidence>
<feature type="signal peptide" evidence="6">
    <location>
        <begin position="1"/>
        <end position="22"/>
    </location>
</feature>
<dbReference type="InterPro" id="IPR000933">
    <property type="entry name" value="Glyco_hydro_29"/>
</dbReference>
<evidence type="ECO:0000313" key="9">
    <source>
        <dbReference type="Proteomes" id="UP000323176"/>
    </source>
</evidence>
<evidence type="ECO:0000256" key="6">
    <source>
        <dbReference type="SAM" id="SignalP"/>
    </source>
</evidence>
<dbReference type="OrthoDB" id="107551at2"/>
<keyword evidence="3 6" id="KW-0732">Signal</keyword>
<feature type="chain" id="PRO_5023068793" description="alpha-L-fucosidase" evidence="6">
    <location>
        <begin position="23"/>
        <end position="502"/>
    </location>
</feature>
<dbReference type="EMBL" id="SAXY01000046">
    <property type="protein sequence ID" value="TXJ41046.1"/>
    <property type="molecule type" value="Genomic_DNA"/>
</dbReference>
<dbReference type="AlphaFoldDB" id="A0A5C8ETC4"/>
<dbReference type="GO" id="GO:0005764">
    <property type="term" value="C:lysosome"/>
    <property type="evidence" value="ECO:0007669"/>
    <property type="project" value="TreeGrafter"/>
</dbReference>
<accession>A0A5C8ETC4</accession>
<proteinExistence type="inferred from homology"/>
<evidence type="ECO:0000256" key="3">
    <source>
        <dbReference type="ARBA" id="ARBA00022729"/>
    </source>
</evidence>
<feature type="domain" description="Glycoside hydrolase family 29 N-terminal" evidence="7">
    <location>
        <begin position="324"/>
        <end position="384"/>
    </location>
</feature>
<evidence type="ECO:0000256" key="4">
    <source>
        <dbReference type="ARBA" id="ARBA00022801"/>
    </source>
</evidence>
<dbReference type="GO" id="GO:0016139">
    <property type="term" value="P:glycoside catabolic process"/>
    <property type="evidence" value="ECO:0007669"/>
    <property type="project" value="TreeGrafter"/>
</dbReference>
<evidence type="ECO:0000259" key="7">
    <source>
        <dbReference type="Pfam" id="PF01120"/>
    </source>
</evidence>
<evidence type="ECO:0000256" key="5">
    <source>
        <dbReference type="ARBA" id="ARBA00023295"/>
    </source>
</evidence>